<keyword evidence="1" id="KW-0472">Membrane</keyword>
<dbReference type="AlphaFoldDB" id="A0A916T5X8"/>
<evidence type="ECO:0000256" key="1">
    <source>
        <dbReference type="SAM" id="Phobius"/>
    </source>
</evidence>
<reference evidence="2" key="2">
    <citation type="submission" date="2020-09" db="EMBL/GenBank/DDBJ databases">
        <authorList>
            <person name="Sun Q."/>
            <person name="Zhou Y."/>
        </authorList>
    </citation>
    <scope>NUCLEOTIDE SEQUENCE</scope>
    <source>
        <strain evidence="2">CGMCC 1.12827</strain>
    </source>
</reference>
<accession>A0A916T5X8</accession>
<reference evidence="2" key="1">
    <citation type="journal article" date="2014" name="Int. J. Syst. Evol. Microbiol.">
        <title>Complete genome sequence of Corynebacterium casei LMG S-19264T (=DSM 44701T), isolated from a smear-ripened cheese.</title>
        <authorList>
            <consortium name="US DOE Joint Genome Institute (JGI-PGF)"/>
            <person name="Walter F."/>
            <person name="Albersmeier A."/>
            <person name="Kalinowski J."/>
            <person name="Ruckert C."/>
        </authorList>
    </citation>
    <scope>NUCLEOTIDE SEQUENCE</scope>
    <source>
        <strain evidence="2">CGMCC 1.12827</strain>
    </source>
</reference>
<name>A0A916T5X8_9ACTN</name>
<comment type="caution">
    <text evidence="2">The sequence shown here is derived from an EMBL/GenBank/DDBJ whole genome shotgun (WGS) entry which is preliminary data.</text>
</comment>
<evidence type="ECO:0000313" key="3">
    <source>
        <dbReference type="Proteomes" id="UP000621454"/>
    </source>
</evidence>
<keyword evidence="3" id="KW-1185">Reference proteome</keyword>
<keyword evidence="1" id="KW-1133">Transmembrane helix</keyword>
<organism evidence="2 3">
    <name type="scientific">Gordonia jinhuaensis</name>
    <dbReference type="NCBI Taxonomy" id="1517702"/>
    <lineage>
        <taxon>Bacteria</taxon>
        <taxon>Bacillati</taxon>
        <taxon>Actinomycetota</taxon>
        <taxon>Actinomycetes</taxon>
        <taxon>Mycobacteriales</taxon>
        <taxon>Gordoniaceae</taxon>
        <taxon>Gordonia</taxon>
    </lineage>
</organism>
<dbReference type="RefSeq" id="WP_188586468.1">
    <property type="nucleotide sequence ID" value="NZ_BMGC01000011.1"/>
</dbReference>
<evidence type="ECO:0000313" key="2">
    <source>
        <dbReference type="EMBL" id="GGB31999.1"/>
    </source>
</evidence>
<dbReference type="Proteomes" id="UP000621454">
    <property type="component" value="Unassembled WGS sequence"/>
</dbReference>
<gene>
    <name evidence="2" type="ORF">GCM10011489_20270</name>
</gene>
<protein>
    <submittedName>
        <fullName evidence="2">Uncharacterized protein</fullName>
    </submittedName>
</protein>
<proteinExistence type="predicted"/>
<keyword evidence="1" id="KW-0812">Transmembrane</keyword>
<feature type="transmembrane region" description="Helical" evidence="1">
    <location>
        <begin position="12"/>
        <end position="34"/>
    </location>
</feature>
<dbReference type="EMBL" id="BMGC01000011">
    <property type="protein sequence ID" value="GGB31999.1"/>
    <property type="molecule type" value="Genomic_DNA"/>
</dbReference>
<sequence length="179" mass="17800">MTHKISAAQRRGATLIGWAVVVLVAVIAVALWALGGTHGSAEPGTAMAADAPAARPAAGAVAIPGGVPGAPQLGSPYQGMWVGQARAITLDPSGQARVDIGSGSGTQSWSGSWKPSGTGVAVTFDRQTAGESAGAGIRPGDVWSGRLVRVSGYEVLEFSATPGEYWCTQAANTAGVCGG</sequence>